<dbReference type="WBParaSite" id="GPLIN_001242500">
    <property type="protein sequence ID" value="GPLIN_001242500"/>
    <property type="gene ID" value="GPLIN_001242500"/>
</dbReference>
<feature type="compositionally biased region" description="Low complexity" evidence="1">
    <location>
        <begin position="138"/>
        <end position="152"/>
    </location>
</feature>
<proteinExistence type="predicted"/>
<keyword evidence="3" id="KW-1185">Reference proteome</keyword>
<keyword evidence="2" id="KW-0812">Transmembrane</keyword>
<name>A0A183CHR9_GLOPA</name>
<dbReference type="Proteomes" id="UP000050741">
    <property type="component" value="Unassembled WGS sequence"/>
</dbReference>
<reference evidence="4" key="3">
    <citation type="submission" date="2016-06" db="UniProtKB">
        <authorList>
            <consortium name="WormBaseParasite"/>
        </authorList>
    </citation>
    <scope>IDENTIFICATION</scope>
</reference>
<evidence type="ECO:0000313" key="3">
    <source>
        <dbReference type="Proteomes" id="UP000050741"/>
    </source>
</evidence>
<protein>
    <submittedName>
        <fullName evidence="4">EGF-like domain-containing protein</fullName>
    </submittedName>
</protein>
<reference evidence="3" key="2">
    <citation type="submission" date="2014-05" db="EMBL/GenBank/DDBJ databases">
        <title>The genome and life-stage specific transcriptomes of Globodera pallida elucidate key aspects of plant parasitism by a cyst nematode.</title>
        <authorList>
            <person name="Cotton J.A."/>
            <person name="Lilley C.J."/>
            <person name="Jones L.M."/>
            <person name="Kikuchi T."/>
            <person name="Reid A.J."/>
            <person name="Thorpe P."/>
            <person name="Tsai I.J."/>
            <person name="Beasley H."/>
            <person name="Blok V."/>
            <person name="Cock P.J.A."/>
            <person name="Van den Akker S.E."/>
            <person name="Holroyd N."/>
            <person name="Hunt M."/>
            <person name="Mantelin S."/>
            <person name="Naghra H."/>
            <person name="Pain A."/>
            <person name="Palomares-Rius J.E."/>
            <person name="Zarowiecki M."/>
            <person name="Berriman M."/>
            <person name="Jones J.T."/>
            <person name="Urwin P.E."/>
        </authorList>
    </citation>
    <scope>NUCLEOTIDE SEQUENCE [LARGE SCALE GENOMIC DNA]</scope>
    <source>
        <strain evidence="3">Lindley</strain>
    </source>
</reference>
<feature type="region of interest" description="Disordered" evidence="1">
    <location>
        <begin position="134"/>
        <end position="159"/>
    </location>
</feature>
<feature type="transmembrane region" description="Helical" evidence="2">
    <location>
        <begin position="170"/>
        <end position="192"/>
    </location>
</feature>
<evidence type="ECO:0000256" key="1">
    <source>
        <dbReference type="SAM" id="MobiDB-lite"/>
    </source>
</evidence>
<reference evidence="3" key="1">
    <citation type="submission" date="2013-12" db="EMBL/GenBank/DDBJ databases">
        <authorList>
            <person name="Aslett M."/>
        </authorList>
    </citation>
    <scope>NUCLEOTIDE SEQUENCE [LARGE SCALE GENOMIC DNA]</scope>
    <source>
        <strain evidence="3">Lindley</strain>
    </source>
</reference>
<evidence type="ECO:0000256" key="2">
    <source>
        <dbReference type="SAM" id="Phobius"/>
    </source>
</evidence>
<dbReference type="AlphaFoldDB" id="A0A183CHR9"/>
<keyword evidence="2" id="KW-1133">Transmembrane helix</keyword>
<evidence type="ECO:0000313" key="4">
    <source>
        <dbReference type="WBParaSite" id="GPLIN_001242500"/>
    </source>
</evidence>
<keyword evidence="2" id="KW-0472">Membrane</keyword>
<sequence length="193" mass="21528">MYFRPFPYAGPSSLPLLCTLPAHDLYGLKCKRAYKHELSPHTQSFESLCPRETSPPRCYFMNCSNGYKTRIDWGCGFVVSSPDQCPKDRASVARGRPFKAEGFACKCQVGEEGVDMSNEHMSFEIDDATPILPPSIQSTSTTATSVPPTSSTENKPPHETTLSLANRRCIIHFTTFIMPIFLCIWFGSFLAIN</sequence>
<organism evidence="3 4">
    <name type="scientific">Globodera pallida</name>
    <name type="common">Potato cyst nematode worm</name>
    <name type="synonym">Heterodera pallida</name>
    <dbReference type="NCBI Taxonomy" id="36090"/>
    <lineage>
        <taxon>Eukaryota</taxon>
        <taxon>Metazoa</taxon>
        <taxon>Ecdysozoa</taxon>
        <taxon>Nematoda</taxon>
        <taxon>Chromadorea</taxon>
        <taxon>Rhabditida</taxon>
        <taxon>Tylenchina</taxon>
        <taxon>Tylenchomorpha</taxon>
        <taxon>Tylenchoidea</taxon>
        <taxon>Heteroderidae</taxon>
        <taxon>Heteroderinae</taxon>
        <taxon>Globodera</taxon>
    </lineage>
</organism>
<accession>A0A183CHR9</accession>